<organism evidence="2 3">
    <name type="scientific">Mycolicibacterium agri</name>
    <name type="common">Mycobacterium agri</name>
    <dbReference type="NCBI Taxonomy" id="36811"/>
    <lineage>
        <taxon>Bacteria</taxon>
        <taxon>Bacillati</taxon>
        <taxon>Actinomycetota</taxon>
        <taxon>Actinomycetes</taxon>
        <taxon>Mycobacteriales</taxon>
        <taxon>Mycobacteriaceae</taxon>
        <taxon>Mycolicibacterium</taxon>
    </lineage>
</organism>
<comment type="caution">
    <text evidence="2">The sequence shown here is derived from an EMBL/GenBank/DDBJ whole genome shotgun (WGS) entry which is preliminary data.</text>
</comment>
<feature type="transmembrane region" description="Helical" evidence="1">
    <location>
        <begin position="132"/>
        <end position="150"/>
    </location>
</feature>
<keyword evidence="1" id="KW-0472">Membrane</keyword>
<accession>A0A7I9W6I7</accession>
<dbReference type="Proteomes" id="UP000465302">
    <property type="component" value="Unassembled WGS sequence"/>
</dbReference>
<keyword evidence="1" id="KW-1133">Transmembrane helix</keyword>
<gene>
    <name evidence="2" type="ORF">MAGR_46310</name>
</gene>
<proteinExistence type="predicted"/>
<dbReference type="RefSeq" id="WP_234816210.1">
    <property type="nucleotide sequence ID" value="NZ_BLKS01000001.1"/>
</dbReference>
<name>A0A7I9W6I7_MYCAG</name>
<dbReference type="AlphaFoldDB" id="A0A7I9W6I7"/>
<evidence type="ECO:0000313" key="3">
    <source>
        <dbReference type="Proteomes" id="UP000465302"/>
    </source>
</evidence>
<dbReference type="EMBL" id="BLKS01000001">
    <property type="protein sequence ID" value="GFG53190.1"/>
    <property type="molecule type" value="Genomic_DNA"/>
</dbReference>
<feature type="transmembrane region" description="Helical" evidence="1">
    <location>
        <begin position="104"/>
        <end position="125"/>
    </location>
</feature>
<keyword evidence="1" id="KW-0812">Transmembrane</keyword>
<evidence type="ECO:0008006" key="4">
    <source>
        <dbReference type="Google" id="ProtNLM"/>
    </source>
</evidence>
<evidence type="ECO:0000313" key="2">
    <source>
        <dbReference type="EMBL" id="GFG53190.1"/>
    </source>
</evidence>
<sequence>MSVMSRTLATFHLASTAFGLMMAAAAGLQTQGLALAAAMLGAFAVVVGIAFRLAATVAVLAAATAVAVGDAPPMLAGLAGLSAACYLVLRYTETGSVRSLGASSSALLAALGFTFVGVLAASFPFEVPWLPLVAPLAVFGIYVLTTRPFYQAGEGKLDVSSRS</sequence>
<evidence type="ECO:0000256" key="1">
    <source>
        <dbReference type="SAM" id="Phobius"/>
    </source>
</evidence>
<reference evidence="2 3" key="1">
    <citation type="journal article" date="2019" name="Emerg. Microbes Infect.">
        <title>Comprehensive subspecies identification of 175 nontuberculous mycobacteria species based on 7547 genomic profiles.</title>
        <authorList>
            <person name="Matsumoto Y."/>
            <person name="Kinjo T."/>
            <person name="Motooka D."/>
            <person name="Nabeya D."/>
            <person name="Jung N."/>
            <person name="Uechi K."/>
            <person name="Horii T."/>
            <person name="Iida T."/>
            <person name="Fujita J."/>
            <person name="Nakamura S."/>
        </authorList>
    </citation>
    <scope>NUCLEOTIDE SEQUENCE [LARGE SCALE GENOMIC DNA]</scope>
    <source>
        <strain evidence="2 3">JCM 6377</strain>
    </source>
</reference>
<protein>
    <recommendedName>
        <fullName evidence="4">Integral membrane protein</fullName>
    </recommendedName>
</protein>